<dbReference type="Proteomes" id="UP000078595">
    <property type="component" value="Chromosome 2"/>
</dbReference>
<feature type="compositionally biased region" description="Polar residues" evidence="1">
    <location>
        <begin position="534"/>
        <end position="543"/>
    </location>
</feature>
<dbReference type="AlphaFoldDB" id="A0A1A6AC50"/>
<accession>A0A1A6AC50</accession>
<feature type="region of interest" description="Disordered" evidence="1">
    <location>
        <begin position="134"/>
        <end position="200"/>
    </location>
</feature>
<dbReference type="KEGG" id="kdj:28965541"/>
<name>A0A1A6AC50_9TREE</name>
<feature type="compositionally biased region" description="Basic and acidic residues" evidence="1">
    <location>
        <begin position="460"/>
        <end position="474"/>
    </location>
</feature>
<reference evidence="3" key="3">
    <citation type="submission" date="2024-02" db="EMBL/GenBank/DDBJ databases">
        <title>Comparative genomics of Cryptococcus and Kwoniella reveals pathogenesis evolution and contrasting modes of karyotype evolution via chromosome fusion or intercentromeric recombination.</title>
        <authorList>
            <person name="Coelho M.A."/>
            <person name="David-Palma M."/>
            <person name="Shea T."/>
            <person name="Bowers K."/>
            <person name="McGinley-Smith S."/>
            <person name="Mohammad A.W."/>
            <person name="Gnirke A."/>
            <person name="Yurkov A.M."/>
            <person name="Nowrousian M."/>
            <person name="Sun S."/>
            <person name="Cuomo C.A."/>
            <person name="Heitman J."/>
        </authorList>
    </citation>
    <scope>NUCLEOTIDE SEQUENCE</scope>
    <source>
        <strain evidence="3">CBS 10117</strain>
    </source>
</reference>
<dbReference type="RefSeq" id="XP_018265476.1">
    <property type="nucleotide sequence ID" value="XM_018405195.1"/>
</dbReference>
<gene>
    <name evidence="2" type="ORF">I303_01842</name>
    <name evidence="3" type="ORF">I303_102020</name>
</gene>
<feature type="compositionally biased region" description="Basic and acidic residues" evidence="1">
    <location>
        <begin position="435"/>
        <end position="452"/>
    </location>
</feature>
<feature type="region of interest" description="Disordered" evidence="1">
    <location>
        <begin position="1"/>
        <end position="81"/>
    </location>
</feature>
<proteinExistence type="predicted"/>
<evidence type="ECO:0000313" key="3">
    <source>
        <dbReference type="EMBL" id="WWC59464.1"/>
    </source>
</evidence>
<dbReference type="EMBL" id="KI894028">
    <property type="protein sequence ID" value="OBR87634.1"/>
    <property type="molecule type" value="Genomic_DNA"/>
</dbReference>
<organism evidence="2">
    <name type="scientific">Kwoniella dejecticola CBS 10117</name>
    <dbReference type="NCBI Taxonomy" id="1296121"/>
    <lineage>
        <taxon>Eukaryota</taxon>
        <taxon>Fungi</taxon>
        <taxon>Dikarya</taxon>
        <taxon>Basidiomycota</taxon>
        <taxon>Agaricomycotina</taxon>
        <taxon>Tremellomycetes</taxon>
        <taxon>Tremellales</taxon>
        <taxon>Cryptococcaceae</taxon>
        <taxon>Kwoniella</taxon>
    </lineage>
</organism>
<reference evidence="3" key="2">
    <citation type="submission" date="2013-07" db="EMBL/GenBank/DDBJ databases">
        <authorList>
            <consortium name="The Broad Institute Genome Sequencing Platform"/>
            <person name="Cuomo C."/>
            <person name="Litvintseva A."/>
            <person name="Chen Y."/>
            <person name="Heitman J."/>
            <person name="Sun S."/>
            <person name="Springer D."/>
            <person name="Dromer F."/>
            <person name="Young S.K."/>
            <person name="Zeng Q."/>
            <person name="Gargeya S."/>
            <person name="Fitzgerald M."/>
            <person name="Abouelleil A."/>
            <person name="Alvarado L."/>
            <person name="Berlin A.M."/>
            <person name="Chapman S.B."/>
            <person name="Dewar J."/>
            <person name="Goldberg J."/>
            <person name="Griggs A."/>
            <person name="Gujja S."/>
            <person name="Hansen M."/>
            <person name="Howarth C."/>
            <person name="Imamovic A."/>
            <person name="Larimer J."/>
            <person name="McCowan C."/>
            <person name="Murphy C."/>
            <person name="Pearson M."/>
            <person name="Priest M."/>
            <person name="Roberts A."/>
            <person name="Saif S."/>
            <person name="Shea T."/>
            <person name="Sykes S."/>
            <person name="Wortman J."/>
            <person name="Nusbaum C."/>
            <person name="Birren B."/>
        </authorList>
    </citation>
    <scope>NUCLEOTIDE SEQUENCE</scope>
    <source>
        <strain evidence="3">CBS 10117</strain>
    </source>
</reference>
<dbReference type="OrthoDB" id="2564952at2759"/>
<evidence type="ECO:0000313" key="2">
    <source>
        <dbReference type="EMBL" id="OBR87634.1"/>
    </source>
</evidence>
<dbReference type="VEuPathDB" id="FungiDB:I303_01842"/>
<sequence length="1002" mass="107944">MELEIGVPSHRTTSPPHTQLQAKRSFLSKLRRASSSASTSTSTSPYGQASHAASTSAIPTSSNIRQNSSTSGSAAAVKKNQVGVPIMMGINRSEEIFGPSTSIKHGFGIEDELEWERVRTLPRVRLVPPPEEQTEPIMLYPPPHMTRPATPPPVLPHPLLSPPTSPPTSPPRRPGSPPQSPPRRPMSIYSQSPTWAGMADGFVMPPPKFSRNSVGWSSTAFGGGNIVMPKKREEVAEDRRKRMSGINMTLDNGSSPPTSPPLIVVSGMMRSLESQEEIAANKRMRVGKEDSAMDVIGTTSEEGASGIVKAEASDIITSPEAMEIDRVPTPPIVSDQPASPTSAPSSAVPSSETADSASSVQAPIPKSVRRSRALSLSAALSSSSLKNAEVPPLPDLPRPQIRKQRSLKKFFFSSSTPPDALSSTSSVPPVPPLPLRERISIDDDNSHKDEKPHKGKKILQRAESKPSLKIDTKTSKSSSSAEPSPLTPALSTGKTDMSAVMNTPSSASVQPRGLSKRFSLSNMSQAFKKKSHSMPISATSSGSPVPMVPALPEAYKKGKKAINSKEHSCSTGPMIGKRAKTLNSDQNESVVTASALPRRSESLKAIQSLTFLSDEETNDTDPSTPSSSSIMVEEPRSLLPAFEVPESSSRRTESPTQGRPSTSDQSIISISTIDIDDIDGDLEDEHEVIHAQLMHVSPRTRRDPSQALSLQEFLASPPGKTTNVVIVPPQGLRRSVEAVVMLGNPMLLNLQSPPTITSHQENDEAEGEEEATAVVQMEEKRQSRVLERRGSETESEEEISTPMEEMVEMFPDHQDAEAEEQDEPTPKASASRISQTTTGLNVDADKALEGEGEQGLAEIESLPSDMVLVETPPQLPNIPSASTATSADSSTGSNGEPKKRFASPEALLKRLHSARKQNQHQSTPYNHHSKRASKSNKDGQGNRDSLIFLQDIPLPPLPAGSDQLEFSSLSREMQLRSLKFESLGLDFQDWNEAQLEELLAGA</sequence>
<feature type="region of interest" description="Disordered" evidence="1">
    <location>
        <begin position="529"/>
        <end position="667"/>
    </location>
</feature>
<feature type="compositionally biased region" description="Pro residues" evidence="1">
    <location>
        <begin position="139"/>
        <end position="184"/>
    </location>
</feature>
<protein>
    <submittedName>
        <fullName evidence="2">Uncharacterized protein</fullName>
    </submittedName>
</protein>
<feature type="compositionally biased region" description="Basic residues" evidence="1">
    <location>
        <begin position="909"/>
        <end position="918"/>
    </location>
</feature>
<feature type="compositionally biased region" description="Polar residues" evidence="1">
    <location>
        <begin position="581"/>
        <end position="592"/>
    </location>
</feature>
<keyword evidence="4" id="KW-1185">Reference proteome</keyword>
<feature type="compositionally biased region" description="Low complexity" evidence="1">
    <location>
        <begin position="475"/>
        <end position="491"/>
    </location>
</feature>
<feature type="compositionally biased region" description="Polar residues" evidence="1">
    <location>
        <begin position="492"/>
        <end position="509"/>
    </location>
</feature>
<feature type="compositionally biased region" description="Low complexity" evidence="1">
    <location>
        <begin position="373"/>
        <end position="385"/>
    </location>
</feature>
<reference evidence="2" key="1">
    <citation type="submission" date="2013-07" db="EMBL/GenBank/DDBJ databases">
        <title>The Genome Sequence of Cryptococcus dejecticola CBS10117.</title>
        <authorList>
            <consortium name="The Broad Institute Genome Sequencing Platform"/>
            <person name="Cuomo C."/>
            <person name="Litvintseva A."/>
            <person name="Chen Y."/>
            <person name="Heitman J."/>
            <person name="Sun S."/>
            <person name="Springer D."/>
            <person name="Dromer F."/>
            <person name="Young S.K."/>
            <person name="Zeng Q."/>
            <person name="Gargeya S."/>
            <person name="Fitzgerald M."/>
            <person name="Abouelleil A."/>
            <person name="Alvarado L."/>
            <person name="Berlin A.M."/>
            <person name="Chapman S.B."/>
            <person name="Dewar J."/>
            <person name="Goldberg J."/>
            <person name="Griggs A."/>
            <person name="Gujja S."/>
            <person name="Hansen M."/>
            <person name="Howarth C."/>
            <person name="Imamovic A."/>
            <person name="Larimer J."/>
            <person name="McCowan C."/>
            <person name="Murphy C."/>
            <person name="Pearson M."/>
            <person name="Priest M."/>
            <person name="Roberts A."/>
            <person name="Saif S."/>
            <person name="Shea T."/>
            <person name="Sykes S."/>
            <person name="Wortman J."/>
            <person name="Nusbaum C."/>
            <person name="Birren B."/>
        </authorList>
    </citation>
    <scope>NUCLEOTIDE SEQUENCE [LARGE SCALE GENOMIC DNA]</scope>
    <source>
        <strain evidence="2">CBS 10117</strain>
    </source>
</reference>
<dbReference type="STRING" id="1296121.A0A1A6AC50"/>
<dbReference type="GeneID" id="28965541"/>
<dbReference type="EMBL" id="CP144531">
    <property type="protein sequence ID" value="WWC59464.1"/>
    <property type="molecule type" value="Genomic_DNA"/>
</dbReference>
<feature type="region of interest" description="Disordered" evidence="1">
    <location>
        <begin position="298"/>
        <end position="516"/>
    </location>
</feature>
<feature type="compositionally biased region" description="Low complexity" evidence="1">
    <location>
        <begin position="880"/>
        <end position="893"/>
    </location>
</feature>
<feature type="compositionally biased region" description="Polar residues" evidence="1">
    <location>
        <begin position="10"/>
        <end position="22"/>
    </location>
</feature>
<feature type="compositionally biased region" description="Basic and acidic residues" evidence="1">
    <location>
        <begin position="777"/>
        <end position="792"/>
    </location>
</feature>
<feature type="compositionally biased region" description="Polar residues" evidence="1">
    <location>
        <begin position="45"/>
        <end position="73"/>
    </location>
</feature>
<feature type="compositionally biased region" description="Low complexity" evidence="1">
    <location>
        <begin position="337"/>
        <end position="354"/>
    </location>
</feature>
<feature type="compositionally biased region" description="Low complexity" evidence="1">
    <location>
        <begin position="620"/>
        <end position="629"/>
    </location>
</feature>
<evidence type="ECO:0000313" key="4">
    <source>
        <dbReference type="Proteomes" id="UP000078595"/>
    </source>
</evidence>
<feature type="compositionally biased region" description="Low complexity" evidence="1">
    <location>
        <begin position="23"/>
        <end position="44"/>
    </location>
</feature>
<feature type="region of interest" description="Disordered" evidence="1">
    <location>
        <begin position="751"/>
        <end position="954"/>
    </location>
</feature>
<evidence type="ECO:0000256" key="1">
    <source>
        <dbReference type="SAM" id="MobiDB-lite"/>
    </source>
</evidence>
<feature type="compositionally biased region" description="Polar residues" evidence="1">
    <location>
        <begin position="831"/>
        <end position="840"/>
    </location>
</feature>